<name>A0A941DU41_9BURK</name>
<dbReference type="RefSeq" id="WP_212689348.1">
    <property type="nucleotide sequence ID" value="NZ_JAGSPN010000018.1"/>
</dbReference>
<proteinExistence type="predicted"/>
<keyword evidence="2" id="KW-1185">Reference proteome</keyword>
<protein>
    <submittedName>
        <fullName evidence="1">Uncharacterized protein</fullName>
    </submittedName>
</protein>
<reference evidence="1" key="1">
    <citation type="submission" date="2021-04" db="EMBL/GenBank/DDBJ databases">
        <title>novel species isolated from subtropical streams in China.</title>
        <authorList>
            <person name="Lu H."/>
        </authorList>
    </citation>
    <scope>NUCLEOTIDE SEQUENCE</scope>
    <source>
        <strain evidence="1">LFS511W</strain>
    </source>
</reference>
<comment type="caution">
    <text evidence="1">The sequence shown here is derived from an EMBL/GenBank/DDBJ whole genome shotgun (WGS) entry which is preliminary data.</text>
</comment>
<evidence type="ECO:0000313" key="1">
    <source>
        <dbReference type="EMBL" id="MBR7784081.1"/>
    </source>
</evidence>
<gene>
    <name evidence="1" type="ORF">KDM89_18190</name>
</gene>
<dbReference type="Proteomes" id="UP000680067">
    <property type="component" value="Unassembled WGS sequence"/>
</dbReference>
<dbReference type="EMBL" id="JAGSPN010000018">
    <property type="protein sequence ID" value="MBR7784081.1"/>
    <property type="molecule type" value="Genomic_DNA"/>
</dbReference>
<dbReference type="AlphaFoldDB" id="A0A941DU41"/>
<accession>A0A941DU41</accession>
<organism evidence="1 2">
    <name type="scientific">Undibacterium luofuense</name>
    <dbReference type="NCBI Taxonomy" id="2828733"/>
    <lineage>
        <taxon>Bacteria</taxon>
        <taxon>Pseudomonadati</taxon>
        <taxon>Pseudomonadota</taxon>
        <taxon>Betaproteobacteria</taxon>
        <taxon>Burkholderiales</taxon>
        <taxon>Oxalobacteraceae</taxon>
        <taxon>Undibacterium</taxon>
    </lineage>
</organism>
<evidence type="ECO:0000313" key="2">
    <source>
        <dbReference type="Proteomes" id="UP000680067"/>
    </source>
</evidence>
<sequence>MAISREQAKELAMAYVASLDLRGYQYEFVGISIDEKWPNEWGAVFDVYTPSGNLMDGPVIFVVEKNSGQVVTLVQEMMVWFHKNSPLRSV</sequence>